<comment type="caution">
    <text evidence="2">The sequence shown here is derived from an EMBL/GenBank/DDBJ whole genome shotgun (WGS) entry which is preliminary data.</text>
</comment>
<dbReference type="PROSITE" id="PS50268">
    <property type="entry name" value="CADHERIN_2"/>
    <property type="match status" value="1"/>
</dbReference>
<protein>
    <submittedName>
        <fullName evidence="2">Ig-like domain-containing protein</fullName>
    </submittedName>
</protein>
<dbReference type="Pfam" id="PF00028">
    <property type="entry name" value="Cadherin"/>
    <property type="match status" value="1"/>
</dbReference>
<dbReference type="Proteomes" id="UP001595841">
    <property type="component" value="Unassembled WGS sequence"/>
</dbReference>
<keyword evidence="3" id="KW-1185">Reference proteome</keyword>
<proteinExistence type="predicted"/>
<dbReference type="SMART" id="SM00635">
    <property type="entry name" value="BID_2"/>
    <property type="match status" value="1"/>
</dbReference>
<dbReference type="Gene3D" id="2.60.40.60">
    <property type="entry name" value="Cadherins"/>
    <property type="match status" value="1"/>
</dbReference>
<reference evidence="3" key="1">
    <citation type="journal article" date="2019" name="Int. J. Syst. Evol. Microbiol.">
        <title>The Global Catalogue of Microorganisms (GCM) 10K type strain sequencing project: providing services to taxonomists for standard genome sequencing and annotation.</title>
        <authorList>
            <consortium name="The Broad Institute Genomics Platform"/>
            <consortium name="The Broad Institute Genome Sequencing Center for Infectious Disease"/>
            <person name="Wu L."/>
            <person name="Ma J."/>
        </authorList>
    </citation>
    <scope>NUCLEOTIDE SEQUENCE [LARGE SCALE GENOMIC DNA]</scope>
    <source>
        <strain evidence="3">CGMCC 1.15774</strain>
    </source>
</reference>
<dbReference type="SUPFAM" id="SSF49313">
    <property type="entry name" value="Cadherin-like"/>
    <property type="match status" value="1"/>
</dbReference>
<dbReference type="InterPro" id="IPR015919">
    <property type="entry name" value="Cadherin-like_sf"/>
</dbReference>
<dbReference type="RefSeq" id="WP_379766552.1">
    <property type="nucleotide sequence ID" value="NZ_JBHSCL010000009.1"/>
</dbReference>
<dbReference type="InterPro" id="IPR008964">
    <property type="entry name" value="Invasin/intimin_cell_adhesion"/>
</dbReference>
<accession>A0ABV8PNQ6</accession>
<dbReference type="SUPFAM" id="SSF49373">
    <property type="entry name" value="Invasin/intimin cell-adhesion fragments"/>
    <property type="match status" value="1"/>
</dbReference>
<dbReference type="InterPro" id="IPR002126">
    <property type="entry name" value="Cadherin-like_dom"/>
</dbReference>
<feature type="domain" description="Cadherin" evidence="1">
    <location>
        <begin position="34"/>
        <end position="151"/>
    </location>
</feature>
<evidence type="ECO:0000259" key="1">
    <source>
        <dbReference type="PROSITE" id="PS50268"/>
    </source>
</evidence>
<dbReference type="Gene3D" id="2.60.40.1080">
    <property type="match status" value="1"/>
</dbReference>
<evidence type="ECO:0000313" key="2">
    <source>
        <dbReference type="EMBL" id="MFC4221597.1"/>
    </source>
</evidence>
<sequence>MKTRNMLFGAIAMILLWSCEPNEPDSIYVNTAPVIKDQSFSVEEDVSDTYIIGTVTATDEVDEDKITFSIKEDEGGLFEITPSGDLSLLIAKTLDYDVAKQHTIIVRAFDGIVGRSAQITINVTKPSPTITLDLESVELYTGEMAVLTPTTTNAEELSVTWASNNETVATVDDEGNITALNAGTAMITATLGNVSATTTVTVNPNVYIAGYDLSGNNDVAVLWKNGVATPLTDGSSNAQATSVFVDKDNNVYVAGYAFINGVRTALLWKNDNPPIVLSDGNGDGALAYSVFVNDNGITFVTGYQVGNGVRNAMLWRNQVANVLSDGTSSADGFEVYVDGDDVYVAGTQFLNGIKVAKLWKNDEEIDLSDGSFDAEAHSVYVNNGNVYVAGMQDFGGSKATLWENNQATTLTNVNLGLANSVTGNGTDIYVGGTQTSSQVLVNLATLWTNGSATTFGSTSVRSVFVHGTDIYLSGYRVENGTEQATFWINGEFTPLGFSGFGESIFVK</sequence>
<dbReference type="EMBL" id="JBHSCL010000009">
    <property type="protein sequence ID" value="MFC4221597.1"/>
    <property type="molecule type" value="Genomic_DNA"/>
</dbReference>
<name>A0ABV8PNQ6_9FLAO</name>
<organism evidence="2 3">
    <name type="scientific">Flagellimonas marina</name>
    <dbReference type="NCBI Taxonomy" id="1775168"/>
    <lineage>
        <taxon>Bacteria</taxon>
        <taxon>Pseudomonadati</taxon>
        <taxon>Bacteroidota</taxon>
        <taxon>Flavobacteriia</taxon>
        <taxon>Flavobacteriales</taxon>
        <taxon>Flavobacteriaceae</taxon>
        <taxon>Flagellimonas</taxon>
    </lineage>
</organism>
<dbReference type="SMART" id="SM00112">
    <property type="entry name" value="CA"/>
    <property type="match status" value="1"/>
</dbReference>
<dbReference type="CDD" id="cd11304">
    <property type="entry name" value="Cadherin_repeat"/>
    <property type="match status" value="1"/>
</dbReference>
<evidence type="ECO:0000313" key="3">
    <source>
        <dbReference type="Proteomes" id="UP001595841"/>
    </source>
</evidence>
<dbReference type="InterPro" id="IPR003343">
    <property type="entry name" value="Big_2"/>
</dbReference>
<dbReference type="Pfam" id="PF02368">
    <property type="entry name" value="Big_2"/>
    <property type="match status" value="1"/>
</dbReference>
<gene>
    <name evidence="2" type="ORF">ACFOWS_15705</name>
</gene>